<reference evidence="6" key="1">
    <citation type="submission" date="2013-05" db="EMBL/GenBank/DDBJ databases">
        <authorList>
            <person name="Yim A.K.Y."/>
            <person name="Chan T.F."/>
            <person name="Ji K.M."/>
            <person name="Liu X.Y."/>
            <person name="Zhou J.W."/>
            <person name="Li R.Q."/>
            <person name="Yang K.Y."/>
            <person name="Li J."/>
            <person name="Li M."/>
            <person name="Law P.T.W."/>
            <person name="Wu Y.L."/>
            <person name="Cai Z.L."/>
            <person name="Qin H."/>
            <person name="Bao Y."/>
            <person name="Leung R.K.K."/>
            <person name="Ng P.K.S."/>
            <person name="Zou J."/>
            <person name="Zhong X.J."/>
            <person name="Ran P.X."/>
            <person name="Zhong N.S."/>
            <person name="Liu Z.G."/>
            <person name="Tsui S.K.W."/>
        </authorList>
    </citation>
    <scope>NUCLEOTIDE SEQUENCE</scope>
    <source>
        <strain evidence="6">Derf</strain>
        <tissue evidence="6">Whole organism</tissue>
    </source>
</reference>
<evidence type="ECO:0000313" key="6">
    <source>
        <dbReference type="EMBL" id="KAH9501405.1"/>
    </source>
</evidence>
<dbReference type="InterPro" id="IPR051217">
    <property type="entry name" value="Insect_Cuticle_Struc_Prot"/>
</dbReference>
<evidence type="ECO:0000313" key="5">
    <source>
        <dbReference type="EMBL" id="KAH7637914.1"/>
    </source>
</evidence>
<dbReference type="Proteomes" id="UP000828236">
    <property type="component" value="Unassembled WGS sequence"/>
</dbReference>
<evidence type="ECO:0000256" key="1">
    <source>
        <dbReference type="ARBA" id="ARBA00022460"/>
    </source>
</evidence>
<feature type="chain" id="PRO_5038276901" description="Cuticle protein" evidence="4">
    <location>
        <begin position="19"/>
        <end position="246"/>
    </location>
</feature>
<reference evidence="6" key="4">
    <citation type="journal article" date="2022" name="Res Sq">
        <title>Comparative Genomics Reveals Insights into the Divergent Evolution of Astigmatic Mites and Household Pest Adaptations.</title>
        <authorList>
            <person name="Xiong Q."/>
            <person name="Wan A.T.-Y."/>
            <person name="Liu X.-Y."/>
            <person name="Fung C.S.-H."/>
            <person name="Xiao X."/>
            <person name="Malainual N."/>
            <person name="Hou J."/>
            <person name="Wang L."/>
            <person name="Wang M."/>
            <person name="Yang K."/>
            <person name="Cui Y."/>
            <person name="Leung E."/>
            <person name="Nong W."/>
            <person name="Shin S.-K."/>
            <person name="Au S."/>
            <person name="Jeong K.Y."/>
            <person name="Chew F.T."/>
            <person name="Hui J."/>
            <person name="Leung T.F."/>
            <person name="Tungtrongchitr A."/>
            <person name="Zhong N."/>
            <person name="Liu Z."/>
            <person name="Tsui S."/>
        </authorList>
    </citation>
    <scope>NUCLEOTIDE SEQUENCE</scope>
    <source>
        <strain evidence="6">Derf</strain>
        <tissue evidence="6">Whole organism</tissue>
    </source>
</reference>
<dbReference type="Pfam" id="PF00379">
    <property type="entry name" value="Chitin_bind_4"/>
    <property type="match status" value="1"/>
</dbReference>
<keyword evidence="1 2" id="KW-0193">Cuticle</keyword>
<evidence type="ECO:0000256" key="2">
    <source>
        <dbReference type="PROSITE-ProRule" id="PRU00497"/>
    </source>
</evidence>
<evidence type="ECO:0000313" key="7">
    <source>
        <dbReference type="Proteomes" id="UP000790347"/>
    </source>
</evidence>
<organism evidence="6 7">
    <name type="scientific">Dermatophagoides farinae</name>
    <name type="common">American house dust mite</name>
    <dbReference type="NCBI Taxonomy" id="6954"/>
    <lineage>
        <taxon>Eukaryota</taxon>
        <taxon>Metazoa</taxon>
        <taxon>Ecdysozoa</taxon>
        <taxon>Arthropoda</taxon>
        <taxon>Chelicerata</taxon>
        <taxon>Arachnida</taxon>
        <taxon>Acari</taxon>
        <taxon>Acariformes</taxon>
        <taxon>Sarcoptiformes</taxon>
        <taxon>Astigmata</taxon>
        <taxon>Psoroptidia</taxon>
        <taxon>Analgoidea</taxon>
        <taxon>Pyroglyphidae</taxon>
        <taxon>Dermatophagoidinae</taxon>
        <taxon>Dermatophagoides</taxon>
    </lineage>
</organism>
<dbReference type="AlphaFoldDB" id="A0A922HP87"/>
<dbReference type="GO" id="GO:0031012">
    <property type="term" value="C:extracellular matrix"/>
    <property type="evidence" value="ECO:0007669"/>
    <property type="project" value="TreeGrafter"/>
</dbReference>
<gene>
    <name evidence="6" type="ORF">DERF_012252</name>
    <name evidence="5" type="ORF">HUG17_9018</name>
</gene>
<evidence type="ECO:0008006" key="8">
    <source>
        <dbReference type="Google" id="ProtNLM"/>
    </source>
</evidence>
<comment type="caution">
    <text evidence="6">The sequence shown here is derived from an EMBL/GenBank/DDBJ whole genome shotgun (WGS) entry which is preliminary data.</text>
</comment>
<keyword evidence="7" id="KW-1185">Reference proteome</keyword>
<dbReference type="GO" id="GO:0005615">
    <property type="term" value="C:extracellular space"/>
    <property type="evidence" value="ECO:0007669"/>
    <property type="project" value="TreeGrafter"/>
</dbReference>
<dbReference type="PRINTS" id="PR00947">
    <property type="entry name" value="CUTICLE"/>
</dbReference>
<dbReference type="GO" id="GO:0042302">
    <property type="term" value="F:structural constituent of cuticle"/>
    <property type="evidence" value="ECO:0007669"/>
    <property type="project" value="UniProtKB-UniRule"/>
</dbReference>
<reference evidence="5" key="3">
    <citation type="journal article" date="2021" name="World Allergy Organ. J.">
        <title>Chromosome-level assembly of Dermatophagoides farinae genome and transcriptome reveals two novel allergens Der f 37 and Der f 39.</title>
        <authorList>
            <person name="Chen J."/>
            <person name="Cai Z."/>
            <person name="Fan D."/>
            <person name="Hu J."/>
            <person name="Hou Y."/>
            <person name="He Y."/>
            <person name="Zhang Z."/>
            <person name="Zhao Z."/>
            <person name="Gao P."/>
            <person name="Hu W."/>
            <person name="Sun J."/>
            <person name="Li J."/>
            <person name="Ji K."/>
        </authorList>
    </citation>
    <scope>NUCLEOTIDE SEQUENCE</scope>
    <source>
        <strain evidence="5">JKM2019</strain>
    </source>
</reference>
<dbReference type="EMBL" id="SDOV01000008">
    <property type="protein sequence ID" value="KAH7637914.1"/>
    <property type="molecule type" value="Genomic_DNA"/>
</dbReference>
<dbReference type="Proteomes" id="UP000790347">
    <property type="component" value="Unassembled WGS sequence"/>
</dbReference>
<dbReference type="PANTHER" id="PTHR12236:SF79">
    <property type="entry name" value="CUTICULAR PROTEIN 50CB-RELATED"/>
    <property type="match status" value="1"/>
</dbReference>
<sequence>MMFAKVVFVLATISVAYGQLLQQGPSTVQLIPIGYGGGGVGNFGTVGLTAAQPQFVIAGGIQPATAGIQFIRQPQAVQLVAAPQPQTVQFVAAPQPRIQFAAAPQPQTIAVAPQPRIQFAAAPQPAPVPAPARIQVAAPVVQPVARVVEEDYNEPGTPVAPYAFSFDETDEFGMNLQRNEVSENGVVTGQYSFTTPEGYTRLVKYVSDENGFRAEVDTNEPGTATSAPADAVYRSSASQQQQQPPK</sequence>
<proteinExistence type="predicted"/>
<name>A0A922HP87_DERFA</name>
<dbReference type="EMBL" id="ASGP02000006">
    <property type="protein sequence ID" value="KAH9501405.1"/>
    <property type="molecule type" value="Genomic_DNA"/>
</dbReference>
<accession>A0A922HP87</accession>
<evidence type="ECO:0000256" key="4">
    <source>
        <dbReference type="SAM" id="SignalP"/>
    </source>
</evidence>
<feature type="signal peptide" evidence="4">
    <location>
        <begin position="1"/>
        <end position="18"/>
    </location>
</feature>
<dbReference type="InterPro" id="IPR000618">
    <property type="entry name" value="Insect_cuticle"/>
</dbReference>
<feature type="region of interest" description="Disordered" evidence="3">
    <location>
        <begin position="214"/>
        <end position="246"/>
    </location>
</feature>
<dbReference type="PROSITE" id="PS51155">
    <property type="entry name" value="CHIT_BIND_RR_2"/>
    <property type="match status" value="1"/>
</dbReference>
<evidence type="ECO:0000256" key="3">
    <source>
        <dbReference type="SAM" id="MobiDB-lite"/>
    </source>
</evidence>
<protein>
    <recommendedName>
        <fullName evidence="8">Cuticle protein</fullName>
    </recommendedName>
</protein>
<reference evidence="5" key="2">
    <citation type="submission" date="2020-06" db="EMBL/GenBank/DDBJ databases">
        <authorList>
            <person name="Ji K."/>
            <person name="Li J."/>
        </authorList>
    </citation>
    <scope>NUCLEOTIDE SEQUENCE</scope>
    <source>
        <strain evidence="5">JKM2019</strain>
        <tissue evidence="5">Whole body</tissue>
    </source>
</reference>
<dbReference type="OrthoDB" id="6430831at2759"/>
<dbReference type="PANTHER" id="PTHR12236">
    <property type="entry name" value="STRUCTURAL CONTITUENT OF CUTICLE"/>
    <property type="match status" value="1"/>
</dbReference>
<keyword evidence="4" id="KW-0732">Signal</keyword>